<dbReference type="GO" id="GO:0006071">
    <property type="term" value="P:glycerol metabolic process"/>
    <property type="evidence" value="ECO:0007669"/>
    <property type="project" value="UniProtKB-UniRule"/>
</dbReference>
<dbReference type="PANTHER" id="PTHR35787:SF1">
    <property type="entry name" value="GLYCEROL UPTAKE OPERON ANTITERMINATOR REGULATORY PROTEIN"/>
    <property type="match status" value="1"/>
</dbReference>
<evidence type="ECO:0000256" key="1">
    <source>
        <dbReference type="PIRNR" id="PIRNR016897"/>
    </source>
</evidence>
<keyword evidence="1" id="KW-0694">RNA-binding</keyword>
<dbReference type="HOGENOM" id="CLU_111516_2_0_9"/>
<dbReference type="GO" id="GO:0045893">
    <property type="term" value="P:positive regulation of DNA-templated transcription"/>
    <property type="evidence" value="ECO:0007669"/>
    <property type="project" value="TreeGrafter"/>
</dbReference>
<gene>
    <name evidence="2" type="primary">glpP</name>
    <name evidence="2" type="ordered locus">KNP414_07840</name>
</gene>
<evidence type="ECO:0000313" key="2">
    <source>
        <dbReference type="EMBL" id="AEI46326.1"/>
    </source>
</evidence>
<dbReference type="GO" id="GO:0003723">
    <property type="term" value="F:RNA binding"/>
    <property type="evidence" value="ECO:0007669"/>
    <property type="project" value="UniProtKB-KW"/>
</dbReference>
<reference evidence="3" key="1">
    <citation type="submission" date="2011-06" db="EMBL/GenBank/DDBJ databases">
        <title>Complete genome sequence of Paenibacillus mucilaginosus KNP414.</title>
        <authorList>
            <person name="Wang J."/>
            <person name="Hu S."/>
            <person name="Hu X."/>
            <person name="Zhang B."/>
            <person name="Dong D."/>
            <person name="Zhang S."/>
            <person name="Zhao K."/>
            <person name="Wu D."/>
        </authorList>
    </citation>
    <scope>NUCLEOTIDE SEQUENCE [LARGE SCALE GENOMIC DNA]</scope>
    <source>
        <strain evidence="3">KNP414</strain>
    </source>
</reference>
<comment type="function">
    <text evidence="1">Regulates expression of the glpD operon. In the presence of glycerol 3-phosphate (G3P) causes antitermination of transcription of glpD at the inverted repeat of the leader region to enhance its transcription. Binds and stabilizes glpD leader mRNA.</text>
</comment>
<dbReference type="SUPFAM" id="SSF110391">
    <property type="entry name" value="GlpP-like"/>
    <property type="match status" value="1"/>
</dbReference>
<protein>
    <recommendedName>
        <fullName evidence="1">Glycerol uptake operon antiterminator regulatory protein</fullName>
    </recommendedName>
</protein>
<sequence>MTFHGQKILPAAKTMKQFEKILESSYEYGVFLDTHIGQLKSIYAMARSRGKKMFLHADLIQGLKSDEYAAEYLCQDIKPYGLISTKTSVILKAKQKGIQAIQRIFLLDTIALEKSYTLLEKTKPDFIEVLPGGMPSIIAEVHQRSGIPIFAGGLIRTVEDVERALEAGATAVTTSNESLFKHYDRSVQ</sequence>
<dbReference type="KEGG" id="pms:KNP414_07840"/>
<dbReference type="Proteomes" id="UP000006620">
    <property type="component" value="Chromosome"/>
</dbReference>
<dbReference type="InterPro" id="IPR006699">
    <property type="entry name" value="GlpP"/>
</dbReference>
<dbReference type="RefSeq" id="WP_013921473.1">
    <property type="nucleotide sequence ID" value="NC_015690.1"/>
</dbReference>
<dbReference type="Pfam" id="PF04309">
    <property type="entry name" value="G3P_antiterm"/>
    <property type="match status" value="1"/>
</dbReference>
<dbReference type="InterPro" id="IPR013785">
    <property type="entry name" value="Aldolase_TIM"/>
</dbReference>
<dbReference type="PIRSF" id="PIRSF016897">
    <property type="entry name" value="GlpP"/>
    <property type="match status" value="1"/>
</dbReference>
<dbReference type="EMBL" id="CP002869">
    <property type="protein sequence ID" value="AEI46326.1"/>
    <property type="molecule type" value="Genomic_DNA"/>
</dbReference>
<accession>F8FIU8</accession>
<dbReference type="AlphaFoldDB" id="F8FIU8"/>
<proteinExistence type="predicted"/>
<reference evidence="2 3" key="2">
    <citation type="journal article" date="2013" name="Genome Announc.">
        <title>Genome Sequence of Growth-Improving Paenibacillus mucilaginosus Strain KNP414.</title>
        <authorList>
            <person name="Lu J.J."/>
            <person name="Wang J.F."/>
            <person name="Hu X.F."/>
        </authorList>
    </citation>
    <scope>NUCLEOTIDE SEQUENCE [LARGE SCALE GENOMIC DNA]</scope>
    <source>
        <strain evidence="2 3">KNP414</strain>
    </source>
</reference>
<organism evidence="2 3">
    <name type="scientific">Paenibacillus mucilaginosus (strain KNP414)</name>
    <dbReference type="NCBI Taxonomy" id="1036673"/>
    <lineage>
        <taxon>Bacteria</taxon>
        <taxon>Bacillati</taxon>
        <taxon>Bacillota</taxon>
        <taxon>Bacilli</taxon>
        <taxon>Bacillales</taxon>
        <taxon>Paenibacillaceae</taxon>
        <taxon>Paenibacillus</taxon>
    </lineage>
</organism>
<dbReference type="Gene3D" id="3.20.20.70">
    <property type="entry name" value="Aldolase class I"/>
    <property type="match status" value="1"/>
</dbReference>
<evidence type="ECO:0000313" key="3">
    <source>
        <dbReference type="Proteomes" id="UP000006620"/>
    </source>
</evidence>
<keyword evidence="1" id="KW-0319">Glycerol metabolism</keyword>
<keyword evidence="1" id="KW-0804">Transcription</keyword>
<dbReference type="GO" id="GO:0001072">
    <property type="term" value="F:transcription antitermination factor activity, RNA binding"/>
    <property type="evidence" value="ECO:0007669"/>
    <property type="project" value="TreeGrafter"/>
</dbReference>
<name>F8FIU8_PAEMK</name>
<dbReference type="PATRIC" id="fig|1036673.3.peg.7312"/>
<dbReference type="PANTHER" id="PTHR35787">
    <property type="entry name" value="GLYCEROL UPTAKE OPERON ANTITERMINATOR REGULATORY PROTEIN"/>
    <property type="match status" value="1"/>
</dbReference>
<keyword evidence="1" id="KW-0805">Transcription regulation</keyword>